<dbReference type="AlphaFoldDB" id="A0A3A8Q1W2"/>
<evidence type="ECO:0000313" key="3">
    <source>
        <dbReference type="EMBL" id="RKH57334.1"/>
    </source>
</evidence>
<sequence>MRPNLPTLGGPPKRNPFGPVVAVSVILGAAAGGVWWWKQRMADVPMDVASQTVTALDAGTVAAAPVAPPAPTDPVKAAGLERASIRIEGPLETALVQASDATVGPALAQVVTRTLVWWVRVPGEILRGDTLDVLYQRRPNEEPLVYAVRFVSGKTGQTHRAYRFTPAGETNARYYLPGGDELELRMEKSPIDSYEQITSLLRDGRGHKGVDFRAPVGTTVRAPFAGVIKRKNWNFGSNGNCIELVESGGKGRRALFLHLAELPKSIQPGMRVNAGQVLAQSGNTGHSFAPHLHYQLMLGENRVLDPFDQHKTFRASLAAAQKGAFDAEVQRLDGLLGTSVAGK</sequence>
<keyword evidence="1" id="KW-0812">Transmembrane</keyword>
<protein>
    <submittedName>
        <fullName evidence="3">M23 family metallopeptidase</fullName>
    </submittedName>
</protein>
<dbReference type="OrthoDB" id="5489603at2"/>
<comment type="caution">
    <text evidence="3">The sequence shown here is derived from an EMBL/GenBank/DDBJ whole genome shotgun (WGS) entry which is preliminary data.</text>
</comment>
<keyword evidence="1" id="KW-0472">Membrane</keyword>
<dbReference type="InterPro" id="IPR011055">
    <property type="entry name" value="Dup_hybrid_motif"/>
</dbReference>
<keyword evidence="4" id="KW-1185">Reference proteome</keyword>
<name>A0A3A8Q1W2_9BACT</name>
<feature type="transmembrane region" description="Helical" evidence="1">
    <location>
        <begin position="20"/>
        <end position="37"/>
    </location>
</feature>
<feature type="domain" description="M23ase beta-sheet core" evidence="2">
    <location>
        <begin position="206"/>
        <end position="302"/>
    </location>
</feature>
<gene>
    <name evidence="3" type="ORF">D7X96_38455</name>
</gene>
<dbReference type="EMBL" id="RAWM01000229">
    <property type="protein sequence ID" value="RKH57334.1"/>
    <property type="molecule type" value="Genomic_DNA"/>
</dbReference>
<reference evidence="4" key="1">
    <citation type="submission" date="2018-09" db="EMBL/GenBank/DDBJ databases">
        <authorList>
            <person name="Livingstone P.G."/>
            <person name="Whitworth D.E."/>
        </authorList>
    </citation>
    <scope>NUCLEOTIDE SEQUENCE [LARGE SCALE GENOMIC DNA]</scope>
    <source>
        <strain evidence="4">AB047A</strain>
    </source>
</reference>
<dbReference type="Gene3D" id="3.10.450.350">
    <property type="match status" value="1"/>
</dbReference>
<dbReference type="CDD" id="cd12797">
    <property type="entry name" value="M23_peptidase"/>
    <property type="match status" value="1"/>
</dbReference>
<evidence type="ECO:0000313" key="4">
    <source>
        <dbReference type="Proteomes" id="UP000282656"/>
    </source>
</evidence>
<dbReference type="InterPro" id="IPR016047">
    <property type="entry name" value="M23ase_b-sheet_dom"/>
</dbReference>
<evidence type="ECO:0000256" key="1">
    <source>
        <dbReference type="SAM" id="Phobius"/>
    </source>
</evidence>
<dbReference type="Gene3D" id="2.70.70.10">
    <property type="entry name" value="Glucose Permease (Domain IIA)"/>
    <property type="match status" value="1"/>
</dbReference>
<organism evidence="3 4">
    <name type="scientific">Corallococcus interemptor</name>
    <dbReference type="NCBI Taxonomy" id="2316720"/>
    <lineage>
        <taxon>Bacteria</taxon>
        <taxon>Pseudomonadati</taxon>
        <taxon>Myxococcota</taxon>
        <taxon>Myxococcia</taxon>
        <taxon>Myxococcales</taxon>
        <taxon>Cystobacterineae</taxon>
        <taxon>Myxococcaceae</taxon>
        <taxon>Corallococcus</taxon>
    </lineage>
</organism>
<dbReference type="GO" id="GO:0004222">
    <property type="term" value="F:metalloendopeptidase activity"/>
    <property type="evidence" value="ECO:0007669"/>
    <property type="project" value="TreeGrafter"/>
</dbReference>
<dbReference type="Pfam" id="PF01551">
    <property type="entry name" value="Peptidase_M23"/>
    <property type="match status" value="1"/>
</dbReference>
<dbReference type="Proteomes" id="UP000282656">
    <property type="component" value="Unassembled WGS sequence"/>
</dbReference>
<keyword evidence="1" id="KW-1133">Transmembrane helix</keyword>
<dbReference type="PANTHER" id="PTHR21666:SF270">
    <property type="entry name" value="MUREIN HYDROLASE ACTIVATOR ENVC"/>
    <property type="match status" value="1"/>
</dbReference>
<dbReference type="PANTHER" id="PTHR21666">
    <property type="entry name" value="PEPTIDASE-RELATED"/>
    <property type="match status" value="1"/>
</dbReference>
<evidence type="ECO:0000259" key="2">
    <source>
        <dbReference type="Pfam" id="PF01551"/>
    </source>
</evidence>
<dbReference type="SUPFAM" id="SSF51261">
    <property type="entry name" value="Duplicated hybrid motif"/>
    <property type="match status" value="1"/>
</dbReference>
<dbReference type="RefSeq" id="WP_120546376.1">
    <property type="nucleotide sequence ID" value="NZ_JBNNJP010000006.1"/>
</dbReference>
<proteinExistence type="predicted"/>
<dbReference type="InterPro" id="IPR050570">
    <property type="entry name" value="Cell_wall_metabolism_enzyme"/>
</dbReference>
<accession>A0A3A8Q1W2</accession>